<keyword evidence="3" id="KW-1185">Reference proteome</keyword>
<evidence type="ECO:0000256" key="1">
    <source>
        <dbReference type="SAM" id="Phobius"/>
    </source>
</evidence>
<dbReference type="EMBL" id="REGN01003509">
    <property type="protein sequence ID" value="RNA22238.1"/>
    <property type="molecule type" value="Genomic_DNA"/>
</dbReference>
<protein>
    <submittedName>
        <fullName evidence="2">Uncharacterized protein</fullName>
    </submittedName>
</protein>
<keyword evidence="1" id="KW-0472">Membrane</keyword>
<reference evidence="2 3" key="1">
    <citation type="journal article" date="2018" name="Sci. Rep.">
        <title>Genomic signatures of local adaptation to the degree of environmental predictability in rotifers.</title>
        <authorList>
            <person name="Franch-Gras L."/>
            <person name="Hahn C."/>
            <person name="Garcia-Roger E.M."/>
            <person name="Carmona M.J."/>
            <person name="Serra M."/>
            <person name="Gomez A."/>
        </authorList>
    </citation>
    <scope>NUCLEOTIDE SEQUENCE [LARGE SCALE GENOMIC DNA]</scope>
    <source>
        <strain evidence="2">HYR1</strain>
    </source>
</reference>
<gene>
    <name evidence="2" type="ORF">BpHYR1_030598</name>
</gene>
<evidence type="ECO:0000313" key="2">
    <source>
        <dbReference type="EMBL" id="RNA22238.1"/>
    </source>
</evidence>
<accession>A0A3M7RG66</accession>
<feature type="transmembrane region" description="Helical" evidence="1">
    <location>
        <begin position="42"/>
        <end position="64"/>
    </location>
</feature>
<sequence>MMIMMIISLKKSGKLEYFLRFFSNFCAKIGVINRSNLRRSNLFLDVLRMIILCLSFPWFAFIFFNKKEIDKFELAGKTD</sequence>
<keyword evidence="1" id="KW-0812">Transmembrane</keyword>
<organism evidence="2 3">
    <name type="scientific">Brachionus plicatilis</name>
    <name type="common">Marine rotifer</name>
    <name type="synonym">Brachionus muelleri</name>
    <dbReference type="NCBI Taxonomy" id="10195"/>
    <lineage>
        <taxon>Eukaryota</taxon>
        <taxon>Metazoa</taxon>
        <taxon>Spiralia</taxon>
        <taxon>Gnathifera</taxon>
        <taxon>Rotifera</taxon>
        <taxon>Eurotatoria</taxon>
        <taxon>Monogononta</taxon>
        <taxon>Pseudotrocha</taxon>
        <taxon>Ploima</taxon>
        <taxon>Brachionidae</taxon>
        <taxon>Brachionus</taxon>
    </lineage>
</organism>
<evidence type="ECO:0000313" key="3">
    <source>
        <dbReference type="Proteomes" id="UP000276133"/>
    </source>
</evidence>
<dbReference type="Proteomes" id="UP000276133">
    <property type="component" value="Unassembled WGS sequence"/>
</dbReference>
<dbReference type="AlphaFoldDB" id="A0A3M7RG66"/>
<proteinExistence type="predicted"/>
<name>A0A3M7RG66_BRAPC</name>
<comment type="caution">
    <text evidence="2">The sequence shown here is derived from an EMBL/GenBank/DDBJ whole genome shotgun (WGS) entry which is preliminary data.</text>
</comment>
<keyword evidence="1" id="KW-1133">Transmembrane helix</keyword>